<sequence>MSNTVGILAVLLAAFSALQVEANYRHLDDYDGAALLPTRPRCSSQEDPIAAVAGVAGVAAGLLEPFTSTFMPHCHVKGQYSPIHLLPFPVSPLNIARPFTQLQQTLSHPPLFGPLFSPF</sequence>
<organism evidence="2 3">
    <name type="scientific">Macrosiphum euphorbiae</name>
    <name type="common">potato aphid</name>
    <dbReference type="NCBI Taxonomy" id="13131"/>
    <lineage>
        <taxon>Eukaryota</taxon>
        <taxon>Metazoa</taxon>
        <taxon>Ecdysozoa</taxon>
        <taxon>Arthropoda</taxon>
        <taxon>Hexapoda</taxon>
        <taxon>Insecta</taxon>
        <taxon>Pterygota</taxon>
        <taxon>Neoptera</taxon>
        <taxon>Paraneoptera</taxon>
        <taxon>Hemiptera</taxon>
        <taxon>Sternorrhyncha</taxon>
        <taxon>Aphidomorpha</taxon>
        <taxon>Aphidoidea</taxon>
        <taxon>Aphididae</taxon>
        <taxon>Macrosiphini</taxon>
        <taxon>Macrosiphum</taxon>
    </lineage>
</organism>
<keyword evidence="1" id="KW-0732">Signal</keyword>
<evidence type="ECO:0000313" key="2">
    <source>
        <dbReference type="EMBL" id="CAI6343882.1"/>
    </source>
</evidence>
<dbReference type="AlphaFoldDB" id="A0AAV0VKX7"/>
<feature type="chain" id="PRO_5043527449" evidence="1">
    <location>
        <begin position="23"/>
        <end position="119"/>
    </location>
</feature>
<proteinExistence type="predicted"/>
<reference evidence="2 3" key="1">
    <citation type="submission" date="2023-01" db="EMBL/GenBank/DDBJ databases">
        <authorList>
            <person name="Whitehead M."/>
        </authorList>
    </citation>
    <scope>NUCLEOTIDE SEQUENCE [LARGE SCALE GENOMIC DNA]</scope>
</reference>
<feature type="signal peptide" evidence="1">
    <location>
        <begin position="1"/>
        <end position="22"/>
    </location>
</feature>
<comment type="caution">
    <text evidence="2">The sequence shown here is derived from an EMBL/GenBank/DDBJ whole genome shotgun (WGS) entry which is preliminary data.</text>
</comment>
<evidence type="ECO:0000313" key="3">
    <source>
        <dbReference type="Proteomes" id="UP001160148"/>
    </source>
</evidence>
<evidence type="ECO:0000256" key="1">
    <source>
        <dbReference type="SAM" id="SignalP"/>
    </source>
</evidence>
<dbReference type="Proteomes" id="UP001160148">
    <property type="component" value="Unassembled WGS sequence"/>
</dbReference>
<dbReference type="EMBL" id="CARXXK010000001">
    <property type="protein sequence ID" value="CAI6343882.1"/>
    <property type="molecule type" value="Genomic_DNA"/>
</dbReference>
<accession>A0AAV0VKX7</accession>
<name>A0AAV0VKX7_9HEMI</name>
<gene>
    <name evidence="2" type="ORF">MEUPH1_LOCUS1086</name>
</gene>
<protein>
    <submittedName>
        <fullName evidence="2">Uncharacterized protein</fullName>
    </submittedName>
</protein>
<keyword evidence="3" id="KW-1185">Reference proteome</keyword>